<dbReference type="EMBL" id="JAQQFN010000023">
    <property type="protein sequence ID" value="MFL9886749.1"/>
    <property type="molecule type" value="Genomic_DNA"/>
</dbReference>
<feature type="signal peptide" evidence="2">
    <location>
        <begin position="1"/>
        <end position="29"/>
    </location>
</feature>
<evidence type="ECO:0000313" key="3">
    <source>
        <dbReference type="EMBL" id="MFL9886749.1"/>
    </source>
</evidence>
<evidence type="ECO:0000313" key="4">
    <source>
        <dbReference type="Proteomes" id="UP001629249"/>
    </source>
</evidence>
<organism evidence="3 4">
    <name type="scientific">Paraburkholderia agricolaris</name>
    <dbReference type="NCBI Taxonomy" id="2152888"/>
    <lineage>
        <taxon>Bacteria</taxon>
        <taxon>Pseudomonadati</taxon>
        <taxon>Pseudomonadota</taxon>
        <taxon>Betaproteobacteria</taxon>
        <taxon>Burkholderiales</taxon>
        <taxon>Burkholderiaceae</taxon>
        <taxon>Paraburkholderia</taxon>
    </lineage>
</organism>
<keyword evidence="4" id="KW-1185">Reference proteome</keyword>
<feature type="region of interest" description="Disordered" evidence="1">
    <location>
        <begin position="51"/>
        <end position="94"/>
    </location>
</feature>
<name>A0ABW8ZU84_9BURK</name>
<proteinExistence type="predicted"/>
<dbReference type="RefSeq" id="WP_408330480.1">
    <property type="nucleotide sequence ID" value="NZ_JAQQFH010000015.1"/>
</dbReference>
<feature type="chain" id="PRO_5046953489" evidence="2">
    <location>
        <begin position="30"/>
        <end position="197"/>
    </location>
</feature>
<reference evidence="3 4" key="1">
    <citation type="journal article" date="2024" name="Chem. Sci.">
        <title>Discovery of megapolipeptins by genome mining of a Burkholderiales bacteria collection.</title>
        <authorList>
            <person name="Paulo B.S."/>
            <person name="Recchia M.J.J."/>
            <person name="Lee S."/>
            <person name="Fergusson C.H."/>
            <person name="Romanowski S.B."/>
            <person name="Hernandez A."/>
            <person name="Krull N."/>
            <person name="Liu D.Y."/>
            <person name="Cavanagh H."/>
            <person name="Bos A."/>
            <person name="Gray C.A."/>
            <person name="Murphy B.T."/>
            <person name="Linington R.G."/>
            <person name="Eustaquio A.S."/>
        </authorList>
    </citation>
    <scope>NUCLEOTIDE SEQUENCE [LARGE SCALE GENOMIC DNA]</scope>
    <source>
        <strain evidence="3 4">RL16-012-BIC-B</strain>
    </source>
</reference>
<accession>A0ABW8ZU84</accession>
<evidence type="ECO:0000256" key="2">
    <source>
        <dbReference type="SAM" id="SignalP"/>
    </source>
</evidence>
<keyword evidence="2" id="KW-0732">Signal</keyword>
<comment type="caution">
    <text evidence="3">The sequence shown here is derived from an EMBL/GenBank/DDBJ whole genome shotgun (WGS) entry which is preliminary data.</text>
</comment>
<protein>
    <submittedName>
        <fullName evidence="3">Uncharacterized protein</fullName>
    </submittedName>
</protein>
<dbReference type="Proteomes" id="UP001629249">
    <property type="component" value="Unassembled WGS sequence"/>
</dbReference>
<sequence>MFSTSRAASRVFIVLAAIGFAAASLPVRAEGPHLTLNDIDELSRNNVVRQLKGSADSPSGSSATPATLGTPLPTGAEFSSAPKPPSVKKPAQVRSQAEPVTFVGAYSDATGGYVLYEMAGGVYPAHLGTKLMNGWTAEKVSGYLVTVSENKRVWTEPIRGGSSPGAVNTPTLQAINDLGGPLPPGGMAMPVFISPGK</sequence>
<evidence type="ECO:0000256" key="1">
    <source>
        <dbReference type="SAM" id="MobiDB-lite"/>
    </source>
</evidence>
<gene>
    <name evidence="3" type="ORF">PQR66_27160</name>
</gene>
<feature type="compositionally biased region" description="Low complexity" evidence="1">
    <location>
        <begin position="63"/>
        <end position="81"/>
    </location>
</feature>